<name>L7U5U2_MYXSD</name>
<dbReference type="KEGG" id="msd:MYSTI_00494"/>
<dbReference type="EMBL" id="CP004025">
    <property type="protein sequence ID" value="AGC41844.1"/>
    <property type="molecule type" value="Genomic_DNA"/>
</dbReference>
<dbReference type="PROSITE" id="PS51257">
    <property type="entry name" value="PROKAR_LIPOPROTEIN"/>
    <property type="match status" value="1"/>
</dbReference>
<evidence type="ECO:0000313" key="3">
    <source>
        <dbReference type="Proteomes" id="UP000011131"/>
    </source>
</evidence>
<dbReference type="eggNOG" id="ENOG5032NQQ">
    <property type="taxonomic scope" value="Bacteria"/>
</dbReference>
<dbReference type="AlphaFoldDB" id="L7U5U2"/>
<keyword evidence="3" id="KW-1185">Reference proteome</keyword>
<dbReference type="Gene3D" id="2.60.40.10">
    <property type="entry name" value="Immunoglobulins"/>
    <property type="match status" value="1"/>
</dbReference>
<protein>
    <recommendedName>
        <fullName evidence="4">Lipoprotein</fullName>
    </recommendedName>
</protein>
<evidence type="ECO:0000256" key="1">
    <source>
        <dbReference type="SAM" id="SignalP"/>
    </source>
</evidence>
<sequence>MQRLFSGVFAALVVLATACGGAPNHPPRVTNGPTPSPKTVAPGGVVELVFEVKDQDGDPITYNWVQVPAEPAGQFSDPHTRAPTWTAPAVTEPTRFQLQVNVMDDEGGGLLGTTPTVLVRTL</sequence>
<dbReference type="HOGENOM" id="CLU_2024232_0_0_7"/>
<dbReference type="Proteomes" id="UP000011131">
    <property type="component" value="Chromosome"/>
</dbReference>
<proteinExistence type="predicted"/>
<dbReference type="PATRIC" id="fig|1278073.3.peg.510"/>
<evidence type="ECO:0008006" key="4">
    <source>
        <dbReference type="Google" id="ProtNLM"/>
    </source>
</evidence>
<gene>
    <name evidence="2" type="ordered locus">MYSTI_00494</name>
</gene>
<dbReference type="RefSeq" id="WP_015346107.1">
    <property type="nucleotide sequence ID" value="NC_020126.1"/>
</dbReference>
<feature type="signal peptide" evidence="1">
    <location>
        <begin position="1"/>
        <end position="21"/>
    </location>
</feature>
<dbReference type="InterPro" id="IPR013783">
    <property type="entry name" value="Ig-like_fold"/>
</dbReference>
<dbReference type="STRING" id="1278073.MYSTI_00494"/>
<reference evidence="2 3" key="1">
    <citation type="journal article" date="2013" name="Genome Announc.">
        <title>Complete genome sequence of Myxococcus stipitatus strain DSM 14675, a fruiting myxobacterium.</title>
        <authorList>
            <person name="Huntley S."/>
            <person name="Kneip S."/>
            <person name="Treuner-Lange A."/>
            <person name="Sogaard-Andersen L."/>
        </authorList>
    </citation>
    <scope>NUCLEOTIDE SEQUENCE [LARGE SCALE GENOMIC DNA]</scope>
    <source>
        <strain evidence="3">DSM 14675 / JCM 12634 / Mx s8</strain>
    </source>
</reference>
<organism evidence="2 3">
    <name type="scientific">Myxococcus stipitatus (strain DSM 14675 / JCM 12634 / Mx s8)</name>
    <dbReference type="NCBI Taxonomy" id="1278073"/>
    <lineage>
        <taxon>Bacteria</taxon>
        <taxon>Pseudomonadati</taxon>
        <taxon>Myxococcota</taxon>
        <taxon>Myxococcia</taxon>
        <taxon>Myxococcales</taxon>
        <taxon>Cystobacterineae</taxon>
        <taxon>Myxococcaceae</taxon>
        <taxon>Myxococcus</taxon>
    </lineage>
</organism>
<keyword evidence="1" id="KW-0732">Signal</keyword>
<feature type="chain" id="PRO_5003983462" description="Lipoprotein" evidence="1">
    <location>
        <begin position="22"/>
        <end position="122"/>
    </location>
</feature>
<accession>L7U5U2</accession>
<evidence type="ECO:0000313" key="2">
    <source>
        <dbReference type="EMBL" id="AGC41844.1"/>
    </source>
</evidence>